<accession>A0A2U2JCV7</accession>
<feature type="chain" id="PRO_5015440613" description="Secretion system C-terminal sorting domain-containing protein" evidence="2">
    <location>
        <begin position="36"/>
        <end position="526"/>
    </location>
</feature>
<dbReference type="InterPro" id="IPR010869">
    <property type="entry name" value="DUF1501"/>
</dbReference>
<dbReference type="PROSITE" id="PS51318">
    <property type="entry name" value="TAT"/>
    <property type="match status" value="1"/>
</dbReference>
<dbReference type="PANTHER" id="PTHR43737:SF1">
    <property type="entry name" value="DUF1501 DOMAIN-CONTAINING PROTEIN"/>
    <property type="match status" value="1"/>
</dbReference>
<dbReference type="Pfam" id="PF07394">
    <property type="entry name" value="DUF1501"/>
    <property type="match status" value="1"/>
</dbReference>
<sequence length="526" mass="58393">MMKKTKQLNRRDFIKLSTVASASLPIALSGFPLFANDKPKNYQFSQDNDNVLVLIQLQGGNDGLNTIFGMSQYDNLQSVRSNIIIPDSQLLGIDDNIRFHPNMTGMKNIWNKEKLAIVQNVGYPNQNRSHFRSSDIWNSASDANEYISSGWVGRFFETNHNTFPENYPNTENPDPFAITIGKIVSETCQGNIANFSMALEDPENPGTALASNTGDIPDNCYGNALNFVNNTIAQTNAYAAVIKTASSSGNNLSQKYNDSELSEKLKHVAKLISGGIKTKVFVVQLGGFDNHDNQVVEGETKTGKHAELLKELSDAIEAFQDDLELLNIDKRVIGMTYSEFGRRIRSNGGLGTDHGTAAPLFVFGTCANNTILGDTPEIDTAVDIKEGVQMQYDFRNVYSTILTDWLGASKSDASNVLFEEFDALPLFKSGCSAALSTNDFLQKKLEIEVYPNPVINFINIKFYGNNEKVKIVLFNSIGAVIKNITNQKYNATQHTLNVDVQNLPKGNYYMYYQTKSVSKTKKLLKY</sequence>
<organism evidence="4 5">
    <name type="scientific">Polaribacter aquimarinus</name>
    <dbReference type="NCBI Taxonomy" id="2100726"/>
    <lineage>
        <taxon>Bacteria</taxon>
        <taxon>Pseudomonadati</taxon>
        <taxon>Bacteroidota</taxon>
        <taxon>Flavobacteriia</taxon>
        <taxon>Flavobacteriales</taxon>
        <taxon>Flavobacteriaceae</taxon>
    </lineage>
</organism>
<evidence type="ECO:0000259" key="3">
    <source>
        <dbReference type="Pfam" id="PF18962"/>
    </source>
</evidence>
<keyword evidence="1 2" id="KW-0732">Signal</keyword>
<keyword evidence="5" id="KW-1185">Reference proteome</keyword>
<dbReference type="InterPro" id="IPR026444">
    <property type="entry name" value="Secre_tail"/>
</dbReference>
<evidence type="ECO:0000256" key="1">
    <source>
        <dbReference type="ARBA" id="ARBA00022729"/>
    </source>
</evidence>
<name>A0A2U2JCV7_9FLAO</name>
<dbReference type="OrthoDB" id="9779968at2"/>
<feature type="domain" description="Secretion system C-terminal sorting" evidence="3">
    <location>
        <begin position="449"/>
        <end position="523"/>
    </location>
</feature>
<feature type="signal peptide" evidence="2">
    <location>
        <begin position="1"/>
        <end position="35"/>
    </location>
</feature>
<dbReference type="NCBIfam" id="TIGR01409">
    <property type="entry name" value="TAT_signal_seq"/>
    <property type="match status" value="1"/>
</dbReference>
<dbReference type="Proteomes" id="UP000245670">
    <property type="component" value="Unassembled WGS sequence"/>
</dbReference>
<protein>
    <recommendedName>
        <fullName evidence="3">Secretion system C-terminal sorting domain-containing protein</fullName>
    </recommendedName>
</protein>
<dbReference type="NCBIfam" id="TIGR04183">
    <property type="entry name" value="Por_Secre_tail"/>
    <property type="match status" value="1"/>
</dbReference>
<dbReference type="PANTHER" id="PTHR43737">
    <property type="entry name" value="BLL7424 PROTEIN"/>
    <property type="match status" value="1"/>
</dbReference>
<evidence type="ECO:0000313" key="4">
    <source>
        <dbReference type="EMBL" id="PWG06183.1"/>
    </source>
</evidence>
<comment type="caution">
    <text evidence="4">The sequence shown here is derived from an EMBL/GenBank/DDBJ whole genome shotgun (WGS) entry which is preliminary data.</text>
</comment>
<dbReference type="InterPro" id="IPR006311">
    <property type="entry name" value="TAT_signal"/>
</dbReference>
<evidence type="ECO:0000256" key="2">
    <source>
        <dbReference type="SAM" id="SignalP"/>
    </source>
</evidence>
<dbReference type="Pfam" id="PF18962">
    <property type="entry name" value="Por_Secre_tail"/>
    <property type="match status" value="1"/>
</dbReference>
<reference evidence="4 5" key="1">
    <citation type="submission" date="2018-05" db="EMBL/GenBank/DDBJ databases">
        <title>Polaribacter aquimarinus sp. nov., isolated from sediment in a sediment of sea.</title>
        <authorList>
            <person name="Lu D."/>
        </authorList>
    </citation>
    <scope>NUCLEOTIDE SEQUENCE [LARGE SCALE GENOMIC DNA]</scope>
    <source>
        <strain evidence="4 5">ZY113</strain>
    </source>
</reference>
<dbReference type="AlphaFoldDB" id="A0A2U2JCV7"/>
<proteinExistence type="predicted"/>
<evidence type="ECO:0000313" key="5">
    <source>
        <dbReference type="Proteomes" id="UP000245670"/>
    </source>
</evidence>
<dbReference type="EMBL" id="QFFG01000002">
    <property type="protein sequence ID" value="PWG06183.1"/>
    <property type="molecule type" value="Genomic_DNA"/>
</dbReference>
<dbReference type="InterPro" id="IPR019546">
    <property type="entry name" value="TAT_signal_bac_arc"/>
</dbReference>
<gene>
    <name evidence="4" type="ORF">DIS07_07070</name>
</gene>